<dbReference type="PANTHER" id="PTHR16469">
    <property type="entry name" value="UBIQUITIN-ASSOCIATED AND SH3 DOMAIN-CONTAINING BA-RELATED"/>
    <property type="match status" value="1"/>
</dbReference>
<proteinExistence type="predicted"/>
<name>G0V070_TRYCI</name>
<dbReference type="InterPro" id="IPR051710">
    <property type="entry name" value="Phosphatase_SH3-domain"/>
</dbReference>
<gene>
    <name evidence="1" type="ORF">TCIL3000_11_4450</name>
</gene>
<dbReference type="VEuPathDB" id="TriTrypDB:TcIL3000.11.4450"/>
<sequence>MLSMLIVSPFHRCIETAIIINITGFDGRLALFVDPLLSDWYSSKIYSYCPQLGGRYDFDGTRVVFRPHWESVRASLTSFFRSVRVPSTLARKCGISGEPVAARWILALERLYDQGRGIPLWTSPSLHKVLHKALAYRNFLVTDSHCRRAGSGAAASDDIGGVIGYPEGQGSLVCRAAETIQAHFRNTVEGASVVPQCIWEAAQREARLLPRSLEGRFPLIETPTADLASLPRRGRALLPPTRVMMVTHADVVSALLNHCCPMHRATAQGFSVPYCSITCLSRPNDFYSGDNGDNVARDNSGFAGGGPTGKGSRFHVSGSEPWSVDLVGSTSHLHSAVVLQFS</sequence>
<dbReference type="EMBL" id="HE575324">
    <property type="protein sequence ID" value="CCC95040.1"/>
    <property type="molecule type" value="Genomic_DNA"/>
</dbReference>
<dbReference type="InterPro" id="IPR029033">
    <property type="entry name" value="His_PPase_superfam"/>
</dbReference>
<dbReference type="Gene3D" id="3.40.50.1240">
    <property type="entry name" value="Phosphoglycerate mutase-like"/>
    <property type="match status" value="1"/>
</dbReference>
<dbReference type="AlphaFoldDB" id="G0V070"/>
<dbReference type="SUPFAM" id="SSF53254">
    <property type="entry name" value="Phosphoglycerate mutase-like"/>
    <property type="match status" value="1"/>
</dbReference>
<protein>
    <submittedName>
        <fullName evidence="1">Uncharacterized protein</fullName>
    </submittedName>
</protein>
<organism evidence="1">
    <name type="scientific">Trypanosoma congolense (strain IL3000)</name>
    <dbReference type="NCBI Taxonomy" id="1068625"/>
    <lineage>
        <taxon>Eukaryota</taxon>
        <taxon>Discoba</taxon>
        <taxon>Euglenozoa</taxon>
        <taxon>Kinetoplastea</taxon>
        <taxon>Metakinetoplastina</taxon>
        <taxon>Trypanosomatida</taxon>
        <taxon>Trypanosomatidae</taxon>
        <taxon>Trypanosoma</taxon>
        <taxon>Nannomonas</taxon>
    </lineage>
</organism>
<evidence type="ECO:0000313" key="1">
    <source>
        <dbReference type="EMBL" id="CCC95040.1"/>
    </source>
</evidence>
<dbReference type="PANTHER" id="PTHR16469:SF44">
    <property type="match status" value="1"/>
</dbReference>
<reference evidence="1" key="1">
    <citation type="journal article" date="2012" name="Proc. Natl. Acad. Sci. U.S.A.">
        <title>Antigenic diversity is generated by distinct evolutionary mechanisms in African trypanosome species.</title>
        <authorList>
            <person name="Jackson A.P."/>
            <person name="Berry A."/>
            <person name="Aslett M."/>
            <person name="Allison H.C."/>
            <person name="Burton P."/>
            <person name="Vavrova-Anderson J."/>
            <person name="Brown R."/>
            <person name="Browne H."/>
            <person name="Corton N."/>
            <person name="Hauser H."/>
            <person name="Gamble J."/>
            <person name="Gilderthorp R."/>
            <person name="Marcello L."/>
            <person name="McQuillan J."/>
            <person name="Otto T.D."/>
            <person name="Quail M.A."/>
            <person name="Sanders M.J."/>
            <person name="van Tonder A."/>
            <person name="Ginger M.L."/>
            <person name="Field M.C."/>
            <person name="Barry J.D."/>
            <person name="Hertz-Fowler C."/>
            <person name="Berriman M."/>
        </authorList>
    </citation>
    <scope>NUCLEOTIDE SEQUENCE</scope>
    <source>
        <strain evidence="1">IL3000</strain>
    </source>
</reference>
<accession>G0V070</accession>